<comment type="caution">
    <text evidence="1">The sequence shown here is derived from an EMBL/GenBank/DDBJ whole genome shotgun (WGS) entry which is preliminary data.</text>
</comment>
<sequence length="196" mass="21800">MPEIAVSRQDIFPTTIWSFDLAYLQPYFPAWLDVIRQLRAAQPQPAGRTIRRGWNSETTLLQQQAFEPLHVAAQSVFGQVLQEMQLPGAIRFRVEGWVNLHEEGGFNMQHMHPNRLLSAAFYLQVPEGSNPVLFHDPRPAVKLGQVAGRGFNGGGLTAAQPSLGQMLVFPNWLEHHVEPHPVATPRIAIGMNAVAA</sequence>
<accession>A0A6L6Q876</accession>
<evidence type="ECO:0000313" key="2">
    <source>
        <dbReference type="Proteomes" id="UP000484015"/>
    </source>
</evidence>
<dbReference type="NCBIfam" id="TIGR02466">
    <property type="entry name" value="TIGR02466 family protein"/>
    <property type="match status" value="1"/>
</dbReference>
<name>A0A6L6Q876_9BURK</name>
<protein>
    <recommendedName>
        <fullName evidence="3">2OG-Fe(II) oxygenase</fullName>
    </recommendedName>
</protein>
<dbReference type="AlphaFoldDB" id="A0A6L6Q876"/>
<dbReference type="EMBL" id="WNLA01000036">
    <property type="protein sequence ID" value="MTW06053.1"/>
    <property type="molecule type" value="Genomic_DNA"/>
</dbReference>
<reference evidence="1 2" key="1">
    <citation type="submission" date="2019-11" db="EMBL/GenBank/DDBJ databases">
        <title>Type strains purchased from KCTC, JCM and DSMZ.</title>
        <authorList>
            <person name="Lu H."/>
        </authorList>
    </citation>
    <scope>NUCLEOTIDE SEQUENCE [LARGE SCALE GENOMIC DNA]</scope>
    <source>
        <strain evidence="1 2">KCTC 42409</strain>
    </source>
</reference>
<organism evidence="1 2">
    <name type="scientific">Pseudoduganella ginsengisoli</name>
    <dbReference type="NCBI Taxonomy" id="1462440"/>
    <lineage>
        <taxon>Bacteria</taxon>
        <taxon>Pseudomonadati</taxon>
        <taxon>Pseudomonadota</taxon>
        <taxon>Betaproteobacteria</taxon>
        <taxon>Burkholderiales</taxon>
        <taxon>Oxalobacteraceae</taxon>
        <taxon>Telluria group</taxon>
        <taxon>Pseudoduganella</taxon>
    </lineage>
</organism>
<evidence type="ECO:0000313" key="1">
    <source>
        <dbReference type="EMBL" id="MTW06053.1"/>
    </source>
</evidence>
<dbReference type="Gene3D" id="2.60.120.620">
    <property type="entry name" value="q2cbj1_9rhob like domain"/>
    <property type="match status" value="1"/>
</dbReference>
<dbReference type="RefSeq" id="WP_155442392.1">
    <property type="nucleotide sequence ID" value="NZ_WNLA01000036.1"/>
</dbReference>
<keyword evidence="2" id="KW-1185">Reference proteome</keyword>
<dbReference type="Proteomes" id="UP000484015">
    <property type="component" value="Unassembled WGS sequence"/>
</dbReference>
<gene>
    <name evidence="1" type="ORF">GM668_28645</name>
</gene>
<evidence type="ECO:0008006" key="3">
    <source>
        <dbReference type="Google" id="ProtNLM"/>
    </source>
</evidence>
<dbReference type="Pfam" id="PF13759">
    <property type="entry name" value="2OG-FeII_Oxy_5"/>
    <property type="match status" value="1"/>
</dbReference>
<proteinExistence type="predicted"/>
<dbReference type="InterPro" id="IPR012668">
    <property type="entry name" value="CHP02466"/>
</dbReference>
<dbReference type="OrthoDB" id="549777at2"/>